<gene>
    <name evidence="2" type="ORF">FHS44_006198</name>
</gene>
<dbReference type="Pfam" id="PF00881">
    <property type="entry name" value="Nitroreductase"/>
    <property type="match status" value="1"/>
</dbReference>
<dbReference type="AlphaFoldDB" id="A0A7W7VQI6"/>
<keyword evidence="3" id="KW-1185">Reference proteome</keyword>
<dbReference type="EMBL" id="JACHJP010000008">
    <property type="protein sequence ID" value="MBB4919062.1"/>
    <property type="molecule type" value="Genomic_DNA"/>
</dbReference>
<evidence type="ECO:0000313" key="2">
    <source>
        <dbReference type="EMBL" id="MBB4919062.1"/>
    </source>
</evidence>
<evidence type="ECO:0000313" key="3">
    <source>
        <dbReference type="Proteomes" id="UP000552644"/>
    </source>
</evidence>
<reference evidence="2 3" key="1">
    <citation type="submission" date="2020-08" db="EMBL/GenBank/DDBJ databases">
        <title>Genomic Encyclopedia of Type Strains, Phase III (KMG-III): the genomes of soil and plant-associated and newly described type strains.</title>
        <authorList>
            <person name="Whitman W."/>
        </authorList>
    </citation>
    <scope>NUCLEOTIDE SEQUENCE [LARGE SCALE GENOMIC DNA]</scope>
    <source>
        <strain evidence="2 3">CECT 8840</strain>
    </source>
</reference>
<dbReference type="InterPro" id="IPR050627">
    <property type="entry name" value="Nitroreductase/BluB"/>
</dbReference>
<dbReference type="Proteomes" id="UP000552644">
    <property type="component" value="Unassembled WGS sequence"/>
</dbReference>
<dbReference type="InterPro" id="IPR000415">
    <property type="entry name" value="Nitroreductase-like"/>
</dbReference>
<dbReference type="RefSeq" id="WP_184720896.1">
    <property type="nucleotide sequence ID" value="NZ_JACHJP010000008.1"/>
</dbReference>
<feature type="domain" description="Nitroreductase" evidence="1">
    <location>
        <begin position="118"/>
        <end position="275"/>
    </location>
</feature>
<dbReference type="SUPFAM" id="SSF55469">
    <property type="entry name" value="FMN-dependent nitroreductase-like"/>
    <property type="match status" value="2"/>
</dbReference>
<dbReference type="PANTHER" id="PTHR23026:SF123">
    <property type="entry name" value="NAD(P)H NITROREDUCTASE RV3131-RELATED"/>
    <property type="match status" value="1"/>
</dbReference>
<proteinExistence type="predicted"/>
<sequence>MNPFATPAGLHRVVVAASAAPSVHNTQPWRFHRVSGDTLEMYADLSRLLPVIDPLGRALGISCGAALFNLRLAVRMVGHEARITPLPALDERPDLLATIHTTPGAPTSTGESLLYDMIRRRRTNRFPFDGRSLPADVVVDLVDAAHEEGATLVVLTGRAARRVLDLVAAADATVAGEEDYDAELARWTHLGSRDDGVPLYAIGPRPRHRGLPIRDFAPEWPGRPGADFEQNPQIAALFTDGDGAHDWLRAGQALQRVLLTATAHGVSASPFSQPLDLRGPECPGSLDDAPLGCPQMFLRLGYGQPVPHTPRRPVSEVLRGV</sequence>
<dbReference type="PANTHER" id="PTHR23026">
    <property type="entry name" value="NADPH NITROREDUCTASE"/>
    <property type="match status" value="1"/>
</dbReference>
<dbReference type="NCBIfam" id="NF047509">
    <property type="entry name" value="Rv3131_FMN_oxido"/>
    <property type="match status" value="1"/>
</dbReference>
<dbReference type="GO" id="GO:0016491">
    <property type="term" value="F:oxidoreductase activity"/>
    <property type="evidence" value="ECO:0007669"/>
    <property type="project" value="InterPro"/>
</dbReference>
<organism evidence="2 3">
    <name type="scientific">Streptosporangium saharense</name>
    <dbReference type="NCBI Taxonomy" id="1706840"/>
    <lineage>
        <taxon>Bacteria</taxon>
        <taxon>Bacillati</taxon>
        <taxon>Actinomycetota</taxon>
        <taxon>Actinomycetes</taxon>
        <taxon>Streptosporangiales</taxon>
        <taxon>Streptosporangiaceae</taxon>
        <taxon>Streptosporangium</taxon>
    </lineage>
</organism>
<name>A0A7W7VQI6_9ACTN</name>
<dbReference type="Gene3D" id="3.40.109.10">
    <property type="entry name" value="NADH Oxidase"/>
    <property type="match status" value="2"/>
</dbReference>
<comment type="caution">
    <text evidence="2">The sequence shown here is derived from an EMBL/GenBank/DDBJ whole genome shotgun (WGS) entry which is preliminary data.</text>
</comment>
<protein>
    <submittedName>
        <fullName evidence="2">Nitroreductase</fullName>
    </submittedName>
</protein>
<dbReference type="InterPro" id="IPR029479">
    <property type="entry name" value="Nitroreductase"/>
</dbReference>
<evidence type="ECO:0000259" key="1">
    <source>
        <dbReference type="Pfam" id="PF00881"/>
    </source>
</evidence>
<accession>A0A7W7VQI6</accession>